<dbReference type="InterPro" id="IPR001466">
    <property type="entry name" value="Beta-lactam-related"/>
</dbReference>
<dbReference type="EMBL" id="CP012154">
    <property type="protein sequence ID" value="AKS43044.1"/>
    <property type="molecule type" value="Genomic_DNA"/>
</dbReference>
<keyword evidence="4" id="KW-1185">Reference proteome</keyword>
<sequence>MSRIRPPHPPSITRFVLMSLVFVLGLLLCASSIQAQASPGGQWRQDIRAYAQNLVDAGLSPGLSVAVVTGDRVADGFGVGLADMETNMPVDAGTRFYIASSSKALTATAVVLMAAEGRIDLQAPVTRYLPTLRFGEGIDANDVTVHDLLAMTDGVSDAWPAVLRTAYSGEFTVPLLIDLFADYGASEEGRAFDYSNLPYNLLGLVIDAVDDGEMAPDGWKTVVRSRVLDPLSMHEVTARPSTLEADRIAMPHVLNGEGRFERVRLAKADANLHAAGGHFASARSLARFVAMHIGLGQLEGQAIFDPEVIAATHAEQARQDSQDFEYQRDGWGYGWDRALWGDERILQRFGGFTGYFSHMSFLPERGLGVVVLSNGRTRTPAAELLAGYIYARLLEHENLDAHYAEALEAAREETAVLGQRIAQSLAERAERLAPLPRPLSAYTGRFHNPAMGTMQWQAVAGGLEVWMGIAHARAEIFDAPQEQFRLTLTGGGSVAGFEFDEDGNVERLRWNGQDFLPIGGDH</sequence>
<evidence type="ECO:0000259" key="2">
    <source>
        <dbReference type="Pfam" id="PF00144"/>
    </source>
</evidence>
<dbReference type="Pfam" id="PF00144">
    <property type="entry name" value="Beta-lactamase"/>
    <property type="match status" value="1"/>
</dbReference>
<feature type="domain" description="Beta-lactamase-related" evidence="2">
    <location>
        <begin position="49"/>
        <end position="387"/>
    </location>
</feature>
<dbReference type="Gene3D" id="3.40.710.10">
    <property type="entry name" value="DD-peptidase/beta-lactamase superfamily"/>
    <property type="match status" value="1"/>
</dbReference>
<evidence type="ECO:0000313" key="4">
    <source>
        <dbReference type="Proteomes" id="UP000066624"/>
    </source>
</evidence>
<dbReference type="KEGG" id="wma:WM2015_2686"/>
<dbReference type="OrthoDB" id="9799367at2"/>
<dbReference type="InterPro" id="IPR050491">
    <property type="entry name" value="AmpC-like"/>
</dbReference>
<feature type="chain" id="PRO_5005454701" description="Beta-lactamase-related domain-containing protein" evidence="1">
    <location>
        <begin position="38"/>
        <end position="522"/>
    </location>
</feature>
<gene>
    <name evidence="3" type="ORF">WM2015_2686</name>
</gene>
<dbReference type="PANTHER" id="PTHR46825">
    <property type="entry name" value="D-ALANYL-D-ALANINE-CARBOXYPEPTIDASE/ENDOPEPTIDASE AMPH"/>
    <property type="match status" value="1"/>
</dbReference>
<organism evidence="3 4">
    <name type="scientific">Wenzhouxiangella marina</name>
    <dbReference type="NCBI Taxonomy" id="1579979"/>
    <lineage>
        <taxon>Bacteria</taxon>
        <taxon>Pseudomonadati</taxon>
        <taxon>Pseudomonadota</taxon>
        <taxon>Gammaproteobacteria</taxon>
        <taxon>Chromatiales</taxon>
        <taxon>Wenzhouxiangellaceae</taxon>
        <taxon>Wenzhouxiangella</taxon>
    </lineage>
</organism>
<accession>A0A0K0XZD4</accession>
<evidence type="ECO:0000313" key="3">
    <source>
        <dbReference type="EMBL" id="AKS43044.1"/>
    </source>
</evidence>
<protein>
    <recommendedName>
        <fullName evidence="2">Beta-lactamase-related domain-containing protein</fullName>
    </recommendedName>
</protein>
<reference evidence="3 4" key="1">
    <citation type="submission" date="2015-07" db="EMBL/GenBank/DDBJ databases">
        <authorList>
            <person name="Noorani M."/>
        </authorList>
    </citation>
    <scope>NUCLEOTIDE SEQUENCE [LARGE SCALE GENOMIC DNA]</scope>
    <source>
        <strain evidence="3 4">KCTC 42284</strain>
    </source>
</reference>
<feature type="signal peptide" evidence="1">
    <location>
        <begin position="1"/>
        <end position="37"/>
    </location>
</feature>
<keyword evidence="1" id="KW-0732">Signal</keyword>
<name>A0A0K0XZD4_9GAMM</name>
<dbReference type="Proteomes" id="UP000066624">
    <property type="component" value="Chromosome"/>
</dbReference>
<dbReference type="InterPro" id="IPR012338">
    <property type="entry name" value="Beta-lactam/transpept-like"/>
</dbReference>
<dbReference type="STRING" id="1579979.WM2015_2686"/>
<dbReference type="SUPFAM" id="SSF56601">
    <property type="entry name" value="beta-lactamase/transpeptidase-like"/>
    <property type="match status" value="1"/>
</dbReference>
<proteinExistence type="predicted"/>
<evidence type="ECO:0000256" key="1">
    <source>
        <dbReference type="SAM" id="SignalP"/>
    </source>
</evidence>
<dbReference type="Gene3D" id="2.40.128.600">
    <property type="match status" value="1"/>
</dbReference>
<dbReference type="PANTHER" id="PTHR46825:SF9">
    <property type="entry name" value="BETA-LACTAMASE-RELATED DOMAIN-CONTAINING PROTEIN"/>
    <property type="match status" value="1"/>
</dbReference>
<dbReference type="AlphaFoldDB" id="A0A0K0XZD4"/>